<dbReference type="Proteomes" id="UP000226431">
    <property type="component" value="Unassembled WGS sequence"/>
</dbReference>
<keyword evidence="3" id="KW-1185">Reference proteome</keyword>
<feature type="region of interest" description="Disordered" evidence="1">
    <location>
        <begin position="83"/>
        <end position="103"/>
    </location>
</feature>
<evidence type="ECO:0000313" key="3">
    <source>
        <dbReference type="Proteomes" id="UP000226431"/>
    </source>
</evidence>
<name>A0A2C5YX64_9HYPO</name>
<protein>
    <submittedName>
        <fullName evidence="2">Uncharacterized protein</fullName>
    </submittedName>
</protein>
<sequence>MKNPSPKQAYEISHLYISSARTSASQKTMLEFRQLRTVALAQPNLLRRTVTLVTPTINVKSILPYESLSCIYACPALEQTASIDPSPSISKHPPPNNSTNGNPAMCLCHPMPSSPIPFTTLDPKIIALPSLPQSYRLLRSSIPQNP</sequence>
<accession>A0A2C5YX64</accession>
<comment type="caution">
    <text evidence="2">The sequence shown here is derived from an EMBL/GenBank/DDBJ whole genome shotgun (WGS) entry which is preliminary data.</text>
</comment>
<dbReference type="EMBL" id="NJES01000349">
    <property type="protein sequence ID" value="PHH73357.1"/>
    <property type="molecule type" value="Genomic_DNA"/>
</dbReference>
<evidence type="ECO:0000256" key="1">
    <source>
        <dbReference type="SAM" id="MobiDB-lite"/>
    </source>
</evidence>
<organism evidence="2 3">
    <name type="scientific">Ophiocordyceps camponoti-rufipedis</name>
    <dbReference type="NCBI Taxonomy" id="2004952"/>
    <lineage>
        <taxon>Eukaryota</taxon>
        <taxon>Fungi</taxon>
        <taxon>Dikarya</taxon>
        <taxon>Ascomycota</taxon>
        <taxon>Pezizomycotina</taxon>
        <taxon>Sordariomycetes</taxon>
        <taxon>Hypocreomycetidae</taxon>
        <taxon>Hypocreales</taxon>
        <taxon>Ophiocordycipitaceae</taxon>
        <taxon>Ophiocordyceps</taxon>
    </lineage>
</organism>
<evidence type="ECO:0000313" key="2">
    <source>
        <dbReference type="EMBL" id="PHH73357.1"/>
    </source>
</evidence>
<reference evidence="2 3" key="1">
    <citation type="submission" date="2017-06" db="EMBL/GenBank/DDBJ databases">
        <title>Ant-infecting Ophiocordyceps genomes reveal a high diversity of potential behavioral manipulation genes and a possible major role for enterotoxins.</title>
        <authorList>
            <person name="De Bekker C."/>
            <person name="Evans H.C."/>
            <person name="Brachmann A."/>
            <person name="Hughes D.P."/>
        </authorList>
    </citation>
    <scope>NUCLEOTIDE SEQUENCE [LARGE SCALE GENOMIC DNA]</scope>
    <source>
        <strain evidence="2 3">Map16</strain>
    </source>
</reference>
<proteinExistence type="predicted"/>
<gene>
    <name evidence="2" type="ORF">CDD80_3861</name>
</gene>
<dbReference type="AlphaFoldDB" id="A0A2C5YX64"/>